<keyword evidence="2" id="KW-1185">Reference proteome</keyword>
<dbReference type="STRING" id="1121326.CLMAG_59630"/>
<comment type="caution">
    <text evidence="1">The sequence shown here is derived from an EMBL/GenBank/DDBJ whole genome shotgun (WGS) entry which is preliminary data.</text>
</comment>
<dbReference type="EMBL" id="LWAE01000015">
    <property type="protein sequence ID" value="KZL88674.1"/>
    <property type="molecule type" value="Genomic_DNA"/>
</dbReference>
<evidence type="ECO:0000313" key="1">
    <source>
        <dbReference type="EMBL" id="KZL88674.1"/>
    </source>
</evidence>
<organism evidence="1 2">
    <name type="scientific">Clostridium magnum DSM 2767</name>
    <dbReference type="NCBI Taxonomy" id="1121326"/>
    <lineage>
        <taxon>Bacteria</taxon>
        <taxon>Bacillati</taxon>
        <taxon>Bacillota</taxon>
        <taxon>Clostridia</taxon>
        <taxon>Eubacteriales</taxon>
        <taxon>Clostridiaceae</taxon>
        <taxon>Clostridium</taxon>
    </lineage>
</organism>
<name>A0A162QLG6_9CLOT</name>
<proteinExistence type="predicted"/>
<gene>
    <name evidence="1" type="ORF">CLMAG_59630</name>
</gene>
<dbReference type="PATRIC" id="fig|1121326.3.peg.6029"/>
<protein>
    <submittedName>
        <fullName evidence="1">Uncharacterized protein</fullName>
    </submittedName>
</protein>
<dbReference type="RefSeq" id="WP_066630671.1">
    <property type="nucleotide sequence ID" value="NZ_FQXL01000080.1"/>
</dbReference>
<evidence type="ECO:0000313" key="2">
    <source>
        <dbReference type="Proteomes" id="UP000076603"/>
    </source>
</evidence>
<dbReference type="Proteomes" id="UP000076603">
    <property type="component" value="Unassembled WGS sequence"/>
</dbReference>
<dbReference type="AlphaFoldDB" id="A0A162QLG6"/>
<reference evidence="1 2" key="1">
    <citation type="submission" date="2016-04" db="EMBL/GenBank/DDBJ databases">
        <title>Genome sequence of Clostridium magnum DSM 2767.</title>
        <authorList>
            <person name="Poehlein A."/>
            <person name="Uhlig R."/>
            <person name="Fischer R."/>
            <person name="Bahl H."/>
            <person name="Daniel R."/>
        </authorList>
    </citation>
    <scope>NUCLEOTIDE SEQUENCE [LARGE SCALE GENOMIC DNA]</scope>
    <source>
        <strain evidence="1 2">DSM 2767</strain>
    </source>
</reference>
<sequence length="66" mass="7741">MIKRNLNKKQVSTLKELIHNHLHEILTDKEKATKTFEKIKKYGVKTIPEAIQLYKENRHALEAMGV</sequence>
<accession>A0A162QLG6</accession>